<evidence type="ECO:0000259" key="2">
    <source>
        <dbReference type="PROSITE" id="PS51831"/>
    </source>
</evidence>
<dbReference type="PANTHER" id="PTHR35569">
    <property type="entry name" value="CYANAMIDE HYDRATASE DDI2-RELATED"/>
    <property type="match status" value="1"/>
</dbReference>
<organism evidence="3 4">
    <name type="scientific">Capillimicrobium parvum</name>
    <dbReference type="NCBI Taxonomy" id="2884022"/>
    <lineage>
        <taxon>Bacteria</taxon>
        <taxon>Bacillati</taxon>
        <taxon>Actinomycetota</taxon>
        <taxon>Thermoleophilia</taxon>
        <taxon>Solirubrobacterales</taxon>
        <taxon>Capillimicrobiaceae</taxon>
        <taxon>Capillimicrobium</taxon>
    </lineage>
</organism>
<dbReference type="KEGG" id="sbae:DSM104329_02877"/>
<proteinExistence type="predicted"/>
<dbReference type="RefSeq" id="WP_259316141.1">
    <property type="nucleotide sequence ID" value="NZ_CP087164.1"/>
</dbReference>
<name>A0A9E6XZ72_9ACTN</name>
<feature type="domain" description="HD" evidence="2">
    <location>
        <begin position="98"/>
        <end position="202"/>
    </location>
</feature>
<evidence type="ECO:0000313" key="3">
    <source>
        <dbReference type="EMBL" id="UGS36471.1"/>
    </source>
</evidence>
<evidence type="ECO:0000313" key="4">
    <source>
        <dbReference type="Proteomes" id="UP001162834"/>
    </source>
</evidence>
<accession>A0A9E6XZ72</accession>
<dbReference type="PROSITE" id="PS51831">
    <property type="entry name" value="HD"/>
    <property type="match status" value="1"/>
</dbReference>
<dbReference type="EMBL" id="CP087164">
    <property type="protein sequence ID" value="UGS36471.1"/>
    <property type="molecule type" value="Genomic_DNA"/>
</dbReference>
<dbReference type="PANTHER" id="PTHR35569:SF1">
    <property type="entry name" value="CYANAMIDE HYDRATASE DDI2-RELATED"/>
    <property type="match status" value="1"/>
</dbReference>
<dbReference type="AlphaFoldDB" id="A0A9E6XZ72"/>
<dbReference type="Pfam" id="PF01966">
    <property type="entry name" value="HD"/>
    <property type="match status" value="1"/>
</dbReference>
<protein>
    <recommendedName>
        <fullName evidence="2">HD domain-containing protein</fullName>
    </recommendedName>
</protein>
<dbReference type="Gene3D" id="1.10.3210.10">
    <property type="entry name" value="Hypothetical protein af1432"/>
    <property type="match status" value="1"/>
</dbReference>
<keyword evidence="4" id="KW-1185">Reference proteome</keyword>
<evidence type="ECO:0000256" key="1">
    <source>
        <dbReference type="SAM" id="MobiDB-lite"/>
    </source>
</evidence>
<dbReference type="Proteomes" id="UP001162834">
    <property type="component" value="Chromosome"/>
</dbReference>
<gene>
    <name evidence="3" type="ORF">DSM104329_02877</name>
</gene>
<dbReference type="SUPFAM" id="SSF109604">
    <property type="entry name" value="HD-domain/PDEase-like"/>
    <property type="match status" value="1"/>
</dbReference>
<sequence>MSTTTTGDRGGRAGSSDPLGSIGWTERTGGVLTARECVTLAPPLLRGELGILAGLLAMALRVHSGRRATIEPARLAPPDSSLARDAQEAAEDLLAPVLRNHSHRAYAWAAAIAALRGISFDRELLYLAAMFHDTGLPSPVPHVDFTVRSAALARQFADRHGVPADSREVVTNAIAMHHTPGVGLESGSEAYLMSAGAAVDVFGLRSNEIPDAVRRRVVEQFPRLGFKREFAALWRAEAKQVPRGRAWYVHRFAATDLSIRMAPFG</sequence>
<reference evidence="3" key="1">
    <citation type="journal article" date="2022" name="Int. J. Syst. Evol. Microbiol.">
        <title>Pseudomonas aegrilactucae sp. nov. and Pseudomonas morbosilactucae sp. nov., pathogens causing bacterial rot of lettuce in Japan.</title>
        <authorList>
            <person name="Sawada H."/>
            <person name="Fujikawa T."/>
            <person name="Satou M."/>
        </authorList>
    </citation>
    <scope>NUCLEOTIDE SEQUENCE</scope>
    <source>
        <strain evidence="3">0166_1</strain>
    </source>
</reference>
<dbReference type="InterPro" id="IPR006674">
    <property type="entry name" value="HD_domain"/>
</dbReference>
<feature type="region of interest" description="Disordered" evidence="1">
    <location>
        <begin position="1"/>
        <end position="22"/>
    </location>
</feature>